<dbReference type="PANTHER" id="PTHR43420">
    <property type="entry name" value="ACETYLTRANSFERASE"/>
    <property type="match status" value="1"/>
</dbReference>
<evidence type="ECO:0000256" key="2">
    <source>
        <dbReference type="ARBA" id="ARBA00023315"/>
    </source>
</evidence>
<dbReference type="EMBL" id="CADCWJ010000636">
    <property type="protein sequence ID" value="CAA9576121.1"/>
    <property type="molecule type" value="Genomic_DNA"/>
</dbReference>
<protein>
    <recommendedName>
        <fullName evidence="3">N-acetyltransferase domain-containing protein</fullName>
    </recommendedName>
</protein>
<dbReference type="InterPro" id="IPR050680">
    <property type="entry name" value="YpeA/RimI_acetyltransf"/>
</dbReference>
<dbReference type="AlphaFoldDB" id="A0A6J4VHP8"/>
<evidence type="ECO:0000256" key="1">
    <source>
        <dbReference type="ARBA" id="ARBA00022679"/>
    </source>
</evidence>
<evidence type="ECO:0000313" key="4">
    <source>
        <dbReference type="EMBL" id="CAA9576121.1"/>
    </source>
</evidence>
<dbReference type="PROSITE" id="PS51186">
    <property type="entry name" value="GNAT"/>
    <property type="match status" value="1"/>
</dbReference>
<dbReference type="InterPro" id="IPR000182">
    <property type="entry name" value="GNAT_dom"/>
</dbReference>
<reference evidence="4" key="1">
    <citation type="submission" date="2020-02" db="EMBL/GenBank/DDBJ databases">
        <authorList>
            <person name="Meier V. D."/>
        </authorList>
    </citation>
    <scope>NUCLEOTIDE SEQUENCE</scope>
    <source>
        <strain evidence="4">AVDCRST_MAG87</strain>
    </source>
</reference>
<accession>A0A6J4VHP8</accession>
<dbReference type="Pfam" id="PF13508">
    <property type="entry name" value="Acetyltransf_7"/>
    <property type="match status" value="1"/>
</dbReference>
<organism evidence="4">
    <name type="scientific">uncultured Thermomicrobiales bacterium</name>
    <dbReference type="NCBI Taxonomy" id="1645740"/>
    <lineage>
        <taxon>Bacteria</taxon>
        <taxon>Pseudomonadati</taxon>
        <taxon>Thermomicrobiota</taxon>
        <taxon>Thermomicrobia</taxon>
        <taxon>Thermomicrobiales</taxon>
        <taxon>environmental samples</taxon>
    </lineage>
</organism>
<name>A0A6J4VHP8_9BACT</name>
<feature type="domain" description="N-acetyltransferase" evidence="3">
    <location>
        <begin position="8"/>
        <end position="152"/>
    </location>
</feature>
<keyword evidence="2" id="KW-0012">Acyltransferase</keyword>
<dbReference type="PANTHER" id="PTHR43420:SF12">
    <property type="entry name" value="N-ACETYLTRANSFERASE DOMAIN-CONTAINING PROTEIN"/>
    <property type="match status" value="1"/>
</dbReference>
<dbReference type="InterPro" id="IPR016181">
    <property type="entry name" value="Acyl_CoA_acyltransferase"/>
</dbReference>
<gene>
    <name evidence="4" type="ORF">AVDCRST_MAG87-2885</name>
</gene>
<dbReference type="SUPFAM" id="SSF55729">
    <property type="entry name" value="Acyl-CoA N-acyltransferases (Nat)"/>
    <property type="match status" value="1"/>
</dbReference>
<keyword evidence="1" id="KW-0808">Transferase</keyword>
<proteinExistence type="predicted"/>
<dbReference type="CDD" id="cd04301">
    <property type="entry name" value="NAT_SF"/>
    <property type="match status" value="1"/>
</dbReference>
<sequence>MAGDVGSFQIAPARLRDLRAVARIQRLAFRPGLAYGMSALLVLWSAPHSTFLVARDDSGEAVIGCVIADRHQGNARIMNIATHPEHRRRGVGRALLRAVERKNRIGDVVLMAEEWNTGAQALYESEGFTRTGFARDYYGRGRHGIWMRKQRRPNTDTGARIYV</sequence>
<dbReference type="Gene3D" id="3.40.630.30">
    <property type="match status" value="1"/>
</dbReference>
<evidence type="ECO:0000259" key="3">
    <source>
        <dbReference type="PROSITE" id="PS51186"/>
    </source>
</evidence>
<dbReference type="GO" id="GO:0016747">
    <property type="term" value="F:acyltransferase activity, transferring groups other than amino-acyl groups"/>
    <property type="evidence" value="ECO:0007669"/>
    <property type="project" value="InterPro"/>
</dbReference>